<dbReference type="InterPro" id="IPR032675">
    <property type="entry name" value="LRR_dom_sf"/>
</dbReference>
<proteinExistence type="predicted"/>
<gene>
    <name evidence="2" type="ORF">Cvel_2770</name>
</gene>
<dbReference type="VEuPathDB" id="CryptoDB:Cvel_2770"/>
<sequence length="501" mass="56531">MGSPAASPVWEGESGDEAVFRRAPSQEALKTFVKTFGKKVRVLTVQEEDWANSKSLDLGEIPPLPNLKKLHIVGVGHVRVALNAKTAPELEELRLFGVERVQTFTLRLPNLRALYAEHCFLDASPGAFGRALTNCPKLQTVKAYKFRGLDGKNLCILPECRILYLHRSELTTQLEIVFAPRLRRLSIRASYELKHLRVWDLPGVSLKEMDEWGKKRAQAIREATETQKEEQKKWMSGVYGKDEAVRRGWCGADEEWKIDSHTKFPLEEHYKAKKKQQVTKAVEVFNRSWEDFAAAHRAEAASSSSSSSQAAPSPSRCLVNVLNVTLSRETKEHLRNHPRLVPVSDEDFEEVDSEGDGENGAGVPREGNVPEMEEEEDFYDRELRAFRESDRPMDPRLDSHMRTIALRMELHSRLEKGLEVSDELIDRVTETRMPGPGKKRRRGEHPAESSASGASASSGSQSARARQGGEGEEERPVSFLRRDMKEESEDEDEAMDGADDE</sequence>
<feature type="region of interest" description="Disordered" evidence="1">
    <location>
        <begin position="330"/>
        <end position="377"/>
    </location>
</feature>
<organism evidence="2">
    <name type="scientific">Chromera velia CCMP2878</name>
    <dbReference type="NCBI Taxonomy" id="1169474"/>
    <lineage>
        <taxon>Eukaryota</taxon>
        <taxon>Sar</taxon>
        <taxon>Alveolata</taxon>
        <taxon>Colpodellida</taxon>
        <taxon>Chromeraceae</taxon>
        <taxon>Chromera</taxon>
    </lineage>
</organism>
<reference evidence="2" key="1">
    <citation type="submission" date="2014-11" db="EMBL/GenBank/DDBJ databases">
        <authorList>
            <person name="Otto D Thomas"/>
            <person name="Naeem Raeece"/>
        </authorList>
    </citation>
    <scope>NUCLEOTIDE SEQUENCE</scope>
</reference>
<dbReference type="SUPFAM" id="SSF52047">
    <property type="entry name" value="RNI-like"/>
    <property type="match status" value="1"/>
</dbReference>
<accession>A0A0G4F5V2</accession>
<feature type="compositionally biased region" description="Basic and acidic residues" evidence="1">
    <location>
        <begin position="474"/>
        <end position="485"/>
    </location>
</feature>
<dbReference type="EMBL" id="CDMZ01000133">
    <property type="protein sequence ID" value="CEM07585.1"/>
    <property type="molecule type" value="Genomic_DNA"/>
</dbReference>
<protein>
    <submittedName>
        <fullName evidence="2">Uncharacterized protein</fullName>
    </submittedName>
</protein>
<feature type="compositionally biased region" description="Acidic residues" evidence="1">
    <location>
        <begin position="344"/>
        <end position="357"/>
    </location>
</feature>
<feature type="region of interest" description="Disordered" evidence="1">
    <location>
        <begin position="425"/>
        <end position="501"/>
    </location>
</feature>
<feature type="compositionally biased region" description="Low complexity" evidence="1">
    <location>
        <begin position="449"/>
        <end position="466"/>
    </location>
</feature>
<feature type="compositionally biased region" description="Acidic residues" evidence="1">
    <location>
        <begin position="486"/>
        <end position="501"/>
    </location>
</feature>
<evidence type="ECO:0000313" key="2">
    <source>
        <dbReference type="EMBL" id="CEM07585.1"/>
    </source>
</evidence>
<name>A0A0G4F5V2_9ALVE</name>
<dbReference type="Gene3D" id="3.80.10.10">
    <property type="entry name" value="Ribonuclease Inhibitor"/>
    <property type="match status" value="1"/>
</dbReference>
<evidence type="ECO:0000256" key="1">
    <source>
        <dbReference type="SAM" id="MobiDB-lite"/>
    </source>
</evidence>
<dbReference type="AlphaFoldDB" id="A0A0G4F5V2"/>